<dbReference type="EMBL" id="LKEB01000005">
    <property type="protein sequence ID" value="ROW16427.1"/>
    <property type="molecule type" value="Genomic_DNA"/>
</dbReference>
<reference evidence="2 3" key="1">
    <citation type="submission" date="2015-09" db="EMBL/GenBank/DDBJ databases">
        <title>Host preference determinants of Valsa canker pathogens revealed by comparative genomics.</title>
        <authorList>
            <person name="Yin Z."/>
            <person name="Huang L."/>
        </authorList>
    </citation>
    <scope>NUCLEOTIDE SEQUENCE [LARGE SCALE GENOMIC DNA]</scope>
    <source>
        <strain evidence="2 3">SXYLt</strain>
    </source>
</reference>
<dbReference type="InParanoid" id="A0A423XJB5"/>
<organism evidence="2 3">
    <name type="scientific">Cytospora leucostoma</name>
    <dbReference type="NCBI Taxonomy" id="1230097"/>
    <lineage>
        <taxon>Eukaryota</taxon>
        <taxon>Fungi</taxon>
        <taxon>Dikarya</taxon>
        <taxon>Ascomycota</taxon>
        <taxon>Pezizomycotina</taxon>
        <taxon>Sordariomycetes</taxon>
        <taxon>Sordariomycetidae</taxon>
        <taxon>Diaporthales</taxon>
        <taxon>Cytosporaceae</taxon>
        <taxon>Cytospora</taxon>
    </lineage>
</organism>
<proteinExistence type="predicted"/>
<gene>
    <name evidence="2" type="ORF">VPNG_02823</name>
</gene>
<dbReference type="Proteomes" id="UP000285146">
    <property type="component" value="Unassembled WGS sequence"/>
</dbReference>
<feature type="region of interest" description="Disordered" evidence="1">
    <location>
        <begin position="1"/>
        <end position="20"/>
    </location>
</feature>
<sequence length="291" mass="32218">MSSAYIRLPNSSTAPPPDGPIHLGHVLDDLTNLRPLNRKSRLEIPPEDLLPLHEQPGFEATRKSLRDGTYGIGARLLSILGAGADANGLHGSHWQETIKTECLRTIAFIPTDEYIERTLSLECVRSFLECSNYNSTLYMVTGLKVAMGASVQTSIGRRRGLGLDLALNIPGTPVEVGPKFEYTKTQEENQSFLGSTFVLAFQVEKIKVRRKDFSHKAHLKGAMYRLGDSSAEQGTELDFLRMLLTDEDLEVIRLDRQGGDIVVEEDTANNVPDEKPWVIPCKALGVTEDDL</sequence>
<evidence type="ECO:0000313" key="3">
    <source>
        <dbReference type="Proteomes" id="UP000285146"/>
    </source>
</evidence>
<name>A0A423XJB5_9PEZI</name>
<protein>
    <submittedName>
        <fullName evidence="2">Uncharacterized protein</fullName>
    </submittedName>
</protein>
<dbReference type="STRING" id="1230097.A0A423XJB5"/>
<dbReference type="AlphaFoldDB" id="A0A423XJB5"/>
<dbReference type="OrthoDB" id="4500473at2759"/>
<evidence type="ECO:0000256" key="1">
    <source>
        <dbReference type="SAM" id="MobiDB-lite"/>
    </source>
</evidence>
<feature type="compositionally biased region" description="Polar residues" evidence="1">
    <location>
        <begin position="1"/>
        <end position="13"/>
    </location>
</feature>
<comment type="caution">
    <text evidence="2">The sequence shown here is derived from an EMBL/GenBank/DDBJ whole genome shotgun (WGS) entry which is preliminary data.</text>
</comment>
<evidence type="ECO:0000313" key="2">
    <source>
        <dbReference type="EMBL" id="ROW16427.1"/>
    </source>
</evidence>
<keyword evidence="3" id="KW-1185">Reference proteome</keyword>
<accession>A0A423XJB5</accession>